<keyword evidence="2 5" id="KW-0812">Transmembrane</keyword>
<evidence type="ECO:0000256" key="5">
    <source>
        <dbReference type="SAM" id="Phobius"/>
    </source>
</evidence>
<dbReference type="EMBL" id="JANUBB010000011">
    <property type="protein sequence ID" value="MCS3952668.1"/>
    <property type="molecule type" value="Genomic_DNA"/>
</dbReference>
<dbReference type="EMBL" id="JANUAU010000013">
    <property type="protein sequence ID" value="MCS3679155.1"/>
    <property type="molecule type" value="Genomic_DNA"/>
</dbReference>
<dbReference type="RefSeq" id="WP_011403069.1">
    <property type="nucleotide sequence ID" value="NZ_CALTRV010000005.1"/>
</dbReference>
<dbReference type="Proteomes" id="UP001155040">
    <property type="component" value="Unassembled WGS sequence"/>
</dbReference>
<dbReference type="EMBL" id="JANUBF010000014">
    <property type="protein sequence ID" value="MCS4037144.1"/>
    <property type="molecule type" value="Genomic_DNA"/>
</dbReference>
<evidence type="ECO:0000313" key="9">
    <source>
        <dbReference type="EMBL" id="MCS3864287.1"/>
    </source>
</evidence>
<sequence>MSNVLRYLPELEGDEQVEVARLLNDMSDAQAEHFARIYRSRRRDPAHILILAAVGFVGAAGLQRLYTGKVALGLVYLFTGGLCLIGTIYDVIKYQDLAFRYNRDVALEVAETVRTVYDTADDGA</sequence>
<feature type="transmembrane region" description="Helical" evidence="5">
    <location>
        <begin position="46"/>
        <end position="66"/>
    </location>
</feature>
<dbReference type="GO" id="GO:0003677">
    <property type="term" value="F:DNA binding"/>
    <property type="evidence" value="ECO:0007669"/>
    <property type="project" value="InterPro"/>
</dbReference>
<reference evidence="11" key="1">
    <citation type="submission" date="2022-08" db="EMBL/GenBank/DDBJ databases">
        <title>Genomic Encyclopedia of Type Strains, Phase V (KMG-V): Genome sequencing to study the core and pangenomes of soil and plant-associated prokaryotes.</title>
        <authorList>
            <person name="Whitman W."/>
        </authorList>
    </citation>
    <scope>NUCLEOTIDE SEQUENCE</scope>
    <source>
        <strain evidence="7">0</strain>
        <strain evidence="9">SP2016B</strain>
        <strain evidence="10">SP2017</strain>
        <strain evidence="12">SP3002</strain>
        <strain evidence="11">SP3012</strain>
        <strain evidence="8">SP3049</strain>
    </source>
</reference>
<evidence type="ECO:0000313" key="12">
    <source>
        <dbReference type="EMBL" id="MCS4159013.1"/>
    </source>
</evidence>
<dbReference type="PROSITE" id="PS51054">
    <property type="entry name" value="ORANGE"/>
    <property type="match status" value="1"/>
</dbReference>
<dbReference type="Proteomes" id="UP001155010">
    <property type="component" value="Unassembled WGS sequence"/>
</dbReference>
<dbReference type="OMA" id="KNMDDEQ"/>
<comment type="subcellular location">
    <subcellularLocation>
        <location evidence="1">Membrane</location>
        <topology evidence="1">Multi-pass membrane protein</topology>
    </subcellularLocation>
</comment>
<feature type="domain" description="Orange" evidence="6">
    <location>
        <begin position="1"/>
        <end position="26"/>
    </location>
</feature>
<evidence type="ECO:0000256" key="4">
    <source>
        <dbReference type="ARBA" id="ARBA00023136"/>
    </source>
</evidence>
<organism evidence="11 13">
    <name type="scientific">Salinibacter ruber</name>
    <dbReference type="NCBI Taxonomy" id="146919"/>
    <lineage>
        <taxon>Bacteria</taxon>
        <taxon>Pseudomonadati</taxon>
        <taxon>Rhodothermota</taxon>
        <taxon>Rhodothermia</taxon>
        <taxon>Rhodothermales</taxon>
        <taxon>Salinibacteraceae</taxon>
        <taxon>Salinibacter</taxon>
    </lineage>
</organism>
<dbReference type="InterPro" id="IPR007829">
    <property type="entry name" value="TM2"/>
</dbReference>
<dbReference type="AlphaFoldDB" id="A0A840DEJ8"/>
<dbReference type="InterPro" id="IPR003650">
    <property type="entry name" value="Orange_dom"/>
</dbReference>
<comment type="caution">
    <text evidence="11">The sequence shown here is derived from an EMBL/GenBank/DDBJ whole genome shotgun (WGS) entry which is preliminary data.</text>
</comment>
<keyword evidence="3 5" id="KW-1133">Transmembrane helix</keyword>
<gene>
    <name evidence="8" type="ORF">GGP61_000963</name>
    <name evidence="7" type="ORF">GGP71_003104</name>
    <name evidence="9" type="ORF">GGP82_000833</name>
    <name evidence="10" type="ORF">GGP83_002641</name>
    <name evidence="12" type="ORF">GGP99_002999</name>
    <name evidence="11" type="ORF">GGQ01_002224</name>
</gene>
<evidence type="ECO:0000313" key="13">
    <source>
        <dbReference type="Proteomes" id="UP001155040"/>
    </source>
</evidence>
<dbReference type="Proteomes" id="UP001155057">
    <property type="component" value="Unassembled WGS sequence"/>
</dbReference>
<protein>
    <submittedName>
        <fullName evidence="11">TM2 domain-containing membrane protein YozV</fullName>
    </submittedName>
</protein>
<dbReference type="GO" id="GO:0016020">
    <property type="term" value="C:membrane"/>
    <property type="evidence" value="ECO:0007669"/>
    <property type="project" value="UniProtKB-SubCell"/>
</dbReference>
<evidence type="ECO:0000256" key="2">
    <source>
        <dbReference type="ARBA" id="ARBA00022692"/>
    </source>
</evidence>
<dbReference type="Proteomes" id="UP001155027">
    <property type="component" value="Unassembled WGS sequence"/>
</dbReference>
<evidence type="ECO:0000313" key="10">
    <source>
        <dbReference type="EMBL" id="MCS3952668.1"/>
    </source>
</evidence>
<accession>A0A840DEJ8</accession>
<dbReference type="Proteomes" id="UP001155110">
    <property type="component" value="Unassembled WGS sequence"/>
</dbReference>
<dbReference type="EMBL" id="JANUAE010000003">
    <property type="protein sequence ID" value="MCS3709360.1"/>
    <property type="molecule type" value="Genomic_DNA"/>
</dbReference>
<proteinExistence type="predicted"/>
<dbReference type="EMBL" id="JANTYZ010000002">
    <property type="protein sequence ID" value="MCS3864287.1"/>
    <property type="molecule type" value="Genomic_DNA"/>
</dbReference>
<dbReference type="GeneID" id="83727209"/>
<dbReference type="Pfam" id="PF05154">
    <property type="entry name" value="TM2"/>
    <property type="match status" value="1"/>
</dbReference>
<dbReference type="GO" id="GO:0006355">
    <property type="term" value="P:regulation of DNA-templated transcription"/>
    <property type="evidence" value="ECO:0007669"/>
    <property type="project" value="InterPro"/>
</dbReference>
<evidence type="ECO:0000256" key="3">
    <source>
        <dbReference type="ARBA" id="ARBA00022989"/>
    </source>
</evidence>
<evidence type="ECO:0000313" key="11">
    <source>
        <dbReference type="EMBL" id="MCS4037144.1"/>
    </source>
</evidence>
<keyword evidence="4 5" id="KW-0472">Membrane</keyword>
<feature type="transmembrane region" description="Helical" evidence="5">
    <location>
        <begin position="72"/>
        <end position="92"/>
    </location>
</feature>
<dbReference type="EMBL" id="JANTZM010000017">
    <property type="protein sequence ID" value="MCS4159013.1"/>
    <property type="molecule type" value="Genomic_DNA"/>
</dbReference>
<evidence type="ECO:0000313" key="7">
    <source>
        <dbReference type="EMBL" id="MCS3679155.1"/>
    </source>
</evidence>
<evidence type="ECO:0000256" key="1">
    <source>
        <dbReference type="ARBA" id="ARBA00004141"/>
    </source>
</evidence>
<evidence type="ECO:0000259" key="6">
    <source>
        <dbReference type="PROSITE" id="PS51054"/>
    </source>
</evidence>
<dbReference type="Proteomes" id="UP001155034">
    <property type="component" value="Unassembled WGS sequence"/>
</dbReference>
<evidence type="ECO:0000313" key="8">
    <source>
        <dbReference type="EMBL" id="MCS3709360.1"/>
    </source>
</evidence>
<name>A0A840DEJ8_9BACT</name>